<name>A0A2Z4ZD11_9PSED</name>
<accession>A0A2Z4ZD11</accession>
<dbReference type="RefSeq" id="WP_208665293.1">
    <property type="nucleotide sequence ID" value="NZ_CP022201.1"/>
</dbReference>
<evidence type="ECO:0000256" key="2">
    <source>
        <dbReference type="ARBA" id="ARBA00022692"/>
    </source>
</evidence>
<dbReference type="GO" id="GO:0016020">
    <property type="term" value="C:membrane"/>
    <property type="evidence" value="ECO:0007669"/>
    <property type="project" value="UniProtKB-SubCell"/>
</dbReference>
<dbReference type="AlphaFoldDB" id="A0A2Z4ZD11"/>
<feature type="transmembrane region" description="Helical" evidence="5">
    <location>
        <begin position="376"/>
        <end position="393"/>
    </location>
</feature>
<comment type="subcellular location">
    <subcellularLocation>
        <location evidence="1">Membrane</location>
        <topology evidence="1">Multi-pass membrane protein</topology>
    </subcellularLocation>
</comment>
<feature type="domain" description="O-antigen ligase-related" evidence="6">
    <location>
        <begin position="201"/>
        <end position="327"/>
    </location>
</feature>
<feature type="transmembrane region" description="Helical" evidence="5">
    <location>
        <begin position="314"/>
        <end position="334"/>
    </location>
</feature>
<dbReference type="EMBL" id="CP022202">
    <property type="protein sequence ID" value="AXA61795.1"/>
    <property type="molecule type" value="Genomic_DNA"/>
</dbReference>
<organism evidence="7 8">
    <name type="scientific">Pseudomonas thivervalensis</name>
    <dbReference type="NCBI Taxonomy" id="86265"/>
    <lineage>
        <taxon>Bacteria</taxon>
        <taxon>Pseudomonadati</taxon>
        <taxon>Pseudomonadota</taxon>
        <taxon>Gammaproteobacteria</taxon>
        <taxon>Pseudomonadales</taxon>
        <taxon>Pseudomonadaceae</taxon>
        <taxon>Pseudomonas</taxon>
    </lineage>
</organism>
<proteinExistence type="predicted"/>
<dbReference type="Proteomes" id="UP000251666">
    <property type="component" value="Chromosome"/>
</dbReference>
<feature type="transmembrane region" description="Helical" evidence="5">
    <location>
        <begin position="34"/>
        <end position="52"/>
    </location>
</feature>
<evidence type="ECO:0000256" key="5">
    <source>
        <dbReference type="SAM" id="Phobius"/>
    </source>
</evidence>
<keyword evidence="2 5" id="KW-0812">Transmembrane</keyword>
<evidence type="ECO:0000313" key="8">
    <source>
        <dbReference type="Proteomes" id="UP000251666"/>
    </source>
</evidence>
<keyword evidence="3 5" id="KW-1133">Transmembrane helix</keyword>
<evidence type="ECO:0000256" key="1">
    <source>
        <dbReference type="ARBA" id="ARBA00004141"/>
    </source>
</evidence>
<feature type="transmembrane region" description="Helical" evidence="5">
    <location>
        <begin position="9"/>
        <end position="28"/>
    </location>
</feature>
<feature type="transmembrane region" description="Helical" evidence="5">
    <location>
        <begin position="64"/>
        <end position="83"/>
    </location>
</feature>
<evidence type="ECO:0000259" key="6">
    <source>
        <dbReference type="Pfam" id="PF04932"/>
    </source>
</evidence>
<evidence type="ECO:0000256" key="3">
    <source>
        <dbReference type="ARBA" id="ARBA00022989"/>
    </source>
</evidence>
<feature type="transmembrane region" description="Helical" evidence="5">
    <location>
        <begin position="192"/>
        <end position="209"/>
    </location>
</feature>
<evidence type="ECO:0000313" key="7">
    <source>
        <dbReference type="EMBL" id="AXA61795.1"/>
    </source>
</evidence>
<dbReference type="InterPro" id="IPR051533">
    <property type="entry name" value="WaaL-like"/>
</dbReference>
<feature type="transmembrane region" description="Helical" evidence="5">
    <location>
        <begin position="346"/>
        <end position="364"/>
    </location>
</feature>
<reference evidence="8" key="1">
    <citation type="journal article" date="2021" name="Front. Microbiol.">
        <title>Genomic Analysis of the 1-Aminocyclopropane-1-Carboxylate Deaminase-Producing Pseudomonas thivervalensis SC5 Reveals Its Multifaceted Roles in Soil and in Beneficial Interactions With Plants.</title>
        <authorList>
            <person name="Nascimento F.X."/>
            <person name="Uron P."/>
            <person name="Glick B.R."/>
            <person name="Giachini A."/>
            <person name="Rossi M.J."/>
        </authorList>
    </citation>
    <scope>NUCLEOTIDE SEQUENCE [LARGE SCALE GENOMIC DNA]</scope>
    <source>
        <strain evidence="8">PLM3</strain>
    </source>
</reference>
<dbReference type="Pfam" id="PF04932">
    <property type="entry name" value="Wzy_C"/>
    <property type="match status" value="1"/>
</dbReference>
<evidence type="ECO:0000256" key="4">
    <source>
        <dbReference type="ARBA" id="ARBA00023136"/>
    </source>
</evidence>
<protein>
    <recommendedName>
        <fullName evidence="6">O-antigen ligase-related domain-containing protein</fullName>
    </recommendedName>
</protein>
<feature type="transmembrane region" description="Helical" evidence="5">
    <location>
        <begin position="239"/>
        <end position="258"/>
    </location>
</feature>
<dbReference type="PANTHER" id="PTHR37422:SF13">
    <property type="entry name" value="LIPOPOLYSACCHARIDE BIOSYNTHESIS PROTEIN PA4999-RELATED"/>
    <property type="match status" value="1"/>
</dbReference>
<dbReference type="InterPro" id="IPR007016">
    <property type="entry name" value="O-antigen_ligase-rel_domated"/>
</dbReference>
<dbReference type="KEGG" id="pthv:CE140_16935"/>
<feature type="transmembrane region" description="Helical" evidence="5">
    <location>
        <begin position="119"/>
        <end position="138"/>
    </location>
</feature>
<sequence length="406" mass="45886">MTRSVFSKYTVLLLMIGFTAHLTGLLFITDGSTYTTISNTSLFLPALLLCVFDPRLRQSIVQKPYRPVLLVLVFSLLVALLNPGSATSAYVQFKTVLYVMLYLSTVHVLAREELLEKSLTFTFVMAGLFAIAGLMIHFTQQDQNIFFSDQRLYNLGYGNYANFKNPIIAALYYGFFGIYGFHLLMTKTFGPWVRTLFMACVLGLSLYLFCTLSRAVWLGYGLAIATSILLHHSLRSRKWLYLAGVLLLAASAWLWPVIVNQQSRGFSLRDLIWAGWLDRINEFWLFGAGAGSNFDICILDVQCYNQVHNLFLQFFYEFGVMGAILLLLVVAHVFKSAIDRKTWHHPIGSVGLPLLIFGVVTALFDYHTVFNRPGVYWIVFWLPIGLILSQRCLPGTPRGKEVVDAS</sequence>
<keyword evidence="4 5" id="KW-0472">Membrane</keyword>
<keyword evidence="8" id="KW-1185">Reference proteome</keyword>
<feature type="transmembrane region" description="Helical" evidence="5">
    <location>
        <begin position="167"/>
        <end position="185"/>
    </location>
</feature>
<gene>
    <name evidence="7" type="ORF">CEQ51_17490</name>
</gene>
<dbReference type="PANTHER" id="PTHR37422">
    <property type="entry name" value="TEICHURONIC ACID BIOSYNTHESIS PROTEIN TUAE"/>
    <property type="match status" value="1"/>
</dbReference>